<organism evidence="1 2">
    <name type="scientific">Acorus calamus</name>
    <name type="common">Sweet flag</name>
    <dbReference type="NCBI Taxonomy" id="4465"/>
    <lineage>
        <taxon>Eukaryota</taxon>
        <taxon>Viridiplantae</taxon>
        <taxon>Streptophyta</taxon>
        <taxon>Embryophyta</taxon>
        <taxon>Tracheophyta</taxon>
        <taxon>Spermatophyta</taxon>
        <taxon>Magnoliopsida</taxon>
        <taxon>Liliopsida</taxon>
        <taxon>Acoraceae</taxon>
        <taxon>Acorus</taxon>
    </lineage>
</organism>
<evidence type="ECO:0000313" key="2">
    <source>
        <dbReference type="Proteomes" id="UP001180020"/>
    </source>
</evidence>
<protein>
    <submittedName>
        <fullName evidence="1">Uncharacterized protein</fullName>
    </submittedName>
</protein>
<sequence>MSTVVDMATTRFVRSSETMKSTIDSSEVAQVLFSPLTVGSSQSSRVVFMAVACWELGSMERRLRTSERSVDAKAGRLSGLADHLRMDRCAEH</sequence>
<evidence type="ECO:0000313" key="1">
    <source>
        <dbReference type="EMBL" id="KAK1296933.1"/>
    </source>
</evidence>
<name>A0AAV9D9V1_ACOCL</name>
<gene>
    <name evidence="1" type="ORF">QJS10_CPB15g02014</name>
</gene>
<keyword evidence="2" id="KW-1185">Reference proteome</keyword>
<dbReference type="Proteomes" id="UP001180020">
    <property type="component" value="Unassembled WGS sequence"/>
</dbReference>
<comment type="caution">
    <text evidence="1">The sequence shown here is derived from an EMBL/GenBank/DDBJ whole genome shotgun (WGS) entry which is preliminary data.</text>
</comment>
<accession>A0AAV9D9V1</accession>
<reference evidence="1" key="2">
    <citation type="submission" date="2023-06" db="EMBL/GenBank/DDBJ databases">
        <authorList>
            <person name="Ma L."/>
            <person name="Liu K.-W."/>
            <person name="Li Z."/>
            <person name="Hsiao Y.-Y."/>
            <person name="Qi Y."/>
            <person name="Fu T."/>
            <person name="Tang G."/>
            <person name="Zhang D."/>
            <person name="Sun W.-H."/>
            <person name="Liu D.-K."/>
            <person name="Li Y."/>
            <person name="Chen G.-Z."/>
            <person name="Liu X.-D."/>
            <person name="Liao X.-Y."/>
            <person name="Jiang Y.-T."/>
            <person name="Yu X."/>
            <person name="Hao Y."/>
            <person name="Huang J."/>
            <person name="Zhao X.-W."/>
            <person name="Ke S."/>
            <person name="Chen Y.-Y."/>
            <person name="Wu W.-L."/>
            <person name="Hsu J.-L."/>
            <person name="Lin Y.-F."/>
            <person name="Huang M.-D."/>
            <person name="Li C.-Y."/>
            <person name="Huang L."/>
            <person name="Wang Z.-W."/>
            <person name="Zhao X."/>
            <person name="Zhong W.-Y."/>
            <person name="Peng D.-H."/>
            <person name="Ahmad S."/>
            <person name="Lan S."/>
            <person name="Zhang J.-S."/>
            <person name="Tsai W.-C."/>
            <person name="Van De Peer Y."/>
            <person name="Liu Z.-J."/>
        </authorList>
    </citation>
    <scope>NUCLEOTIDE SEQUENCE</scope>
    <source>
        <strain evidence="1">CP</strain>
        <tissue evidence="1">Leaves</tissue>
    </source>
</reference>
<dbReference type="EMBL" id="JAUJYO010000015">
    <property type="protein sequence ID" value="KAK1296933.1"/>
    <property type="molecule type" value="Genomic_DNA"/>
</dbReference>
<proteinExistence type="predicted"/>
<reference evidence="1" key="1">
    <citation type="journal article" date="2023" name="Nat. Commun.">
        <title>Diploid and tetraploid genomes of Acorus and the evolution of monocots.</title>
        <authorList>
            <person name="Ma L."/>
            <person name="Liu K.W."/>
            <person name="Li Z."/>
            <person name="Hsiao Y.Y."/>
            <person name="Qi Y."/>
            <person name="Fu T."/>
            <person name="Tang G.D."/>
            <person name="Zhang D."/>
            <person name="Sun W.H."/>
            <person name="Liu D.K."/>
            <person name="Li Y."/>
            <person name="Chen G.Z."/>
            <person name="Liu X.D."/>
            <person name="Liao X.Y."/>
            <person name="Jiang Y.T."/>
            <person name="Yu X."/>
            <person name="Hao Y."/>
            <person name="Huang J."/>
            <person name="Zhao X.W."/>
            <person name="Ke S."/>
            <person name="Chen Y.Y."/>
            <person name="Wu W.L."/>
            <person name="Hsu J.L."/>
            <person name="Lin Y.F."/>
            <person name="Huang M.D."/>
            <person name="Li C.Y."/>
            <person name="Huang L."/>
            <person name="Wang Z.W."/>
            <person name="Zhao X."/>
            <person name="Zhong W.Y."/>
            <person name="Peng D.H."/>
            <person name="Ahmad S."/>
            <person name="Lan S."/>
            <person name="Zhang J.S."/>
            <person name="Tsai W.C."/>
            <person name="Van de Peer Y."/>
            <person name="Liu Z.J."/>
        </authorList>
    </citation>
    <scope>NUCLEOTIDE SEQUENCE</scope>
    <source>
        <strain evidence="1">CP</strain>
    </source>
</reference>
<dbReference type="AlphaFoldDB" id="A0AAV9D9V1"/>